<evidence type="ECO:0000256" key="5">
    <source>
        <dbReference type="HAMAP-Rule" id="MF_02120"/>
    </source>
</evidence>
<feature type="modified residue" description="N6-(pyridoxal phosphate)lysine" evidence="5 7">
    <location>
        <position position="65"/>
    </location>
</feature>
<keyword evidence="5" id="KW-0028">Amino-acid biosynthesis</keyword>
<dbReference type="EMBL" id="CP002117">
    <property type="protein sequence ID" value="ADN35478.1"/>
    <property type="molecule type" value="Genomic_DNA"/>
</dbReference>
<dbReference type="UniPathway" id="UPA00034">
    <property type="reaction ID" value="UER00027"/>
</dbReference>
<keyword evidence="3 5" id="KW-0663">Pyridoxal phosphate</keyword>
<dbReference type="PROSITE" id="PS00879">
    <property type="entry name" value="ODR_DC_2_2"/>
    <property type="match status" value="1"/>
</dbReference>
<dbReference type="PANTHER" id="PTHR43727">
    <property type="entry name" value="DIAMINOPIMELATE DECARBOXYLASE"/>
    <property type="match status" value="1"/>
</dbReference>
<feature type="active site" description="Proton donor" evidence="7">
    <location>
        <position position="354"/>
    </location>
</feature>
<feature type="binding site" evidence="5">
    <location>
        <begin position="285"/>
        <end position="288"/>
    </location>
    <ligand>
        <name>pyridoxal 5'-phosphate</name>
        <dbReference type="ChEBI" id="CHEBI:597326"/>
    </ligand>
</feature>
<evidence type="ECO:0000256" key="2">
    <source>
        <dbReference type="ARBA" id="ARBA00022793"/>
    </source>
</evidence>
<comment type="similarity">
    <text evidence="5">Belongs to the Orn/Lys/Arg decarboxylase class-II family. LysA subfamily.</text>
</comment>
<feature type="binding site" evidence="5">
    <location>
        <position position="288"/>
    </location>
    <ligand>
        <name>substrate</name>
    </ligand>
</feature>
<dbReference type="Gene3D" id="3.20.20.10">
    <property type="entry name" value="Alanine racemase"/>
    <property type="match status" value="1"/>
</dbReference>
<dbReference type="FunFam" id="3.20.20.10:FF:000003">
    <property type="entry name" value="Diaminopimelate decarboxylase"/>
    <property type="match status" value="1"/>
</dbReference>
<dbReference type="AlphaFoldDB" id="E1RIG5"/>
<dbReference type="InterPro" id="IPR009006">
    <property type="entry name" value="Ala_racemase/Decarboxylase_C"/>
</dbReference>
<feature type="domain" description="Orn/DAP/Arg decarboxylase 2 N-terminal" evidence="9">
    <location>
        <begin position="40"/>
        <end position="291"/>
    </location>
</feature>
<dbReference type="InterPro" id="IPR029066">
    <property type="entry name" value="PLP-binding_barrel"/>
</dbReference>
<feature type="binding site" evidence="5">
    <location>
        <position position="243"/>
    </location>
    <ligand>
        <name>pyridoxal 5'-phosphate</name>
        <dbReference type="ChEBI" id="CHEBI:597326"/>
    </ligand>
</feature>
<feature type="binding site" evidence="5">
    <location>
        <position position="327"/>
    </location>
    <ligand>
        <name>substrate</name>
    </ligand>
</feature>
<dbReference type="InterPro" id="IPR022657">
    <property type="entry name" value="De-COase2_CS"/>
</dbReference>
<feature type="binding site" evidence="5">
    <location>
        <position position="383"/>
    </location>
    <ligand>
        <name>substrate</name>
    </ligand>
</feature>
<feature type="binding site" evidence="5">
    <location>
        <position position="323"/>
    </location>
    <ligand>
        <name>substrate</name>
    </ligand>
</feature>
<evidence type="ECO:0000259" key="9">
    <source>
        <dbReference type="Pfam" id="PF02784"/>
    </source>
</evidence>
<keyword evidence="4 5" id="KW-0456">Lyase</keyword>
<gene>
    <name evidence="5" type="primary">lysA</name>
    <name evidence="10" type="ordered locus">Mpet_0704</name>
</gene>
<dbReference type="GO" id="GO:0030170">
    <property type="term" value="F:pyridoxal phosphate binding"/>
    <property type="evidence" value="ECO:0007669"/>
    <property type="project" value="UniProtKB-UniRule"/>
</dbReference>
<sequence length="431" mass="47314">MKLPDHLSIRNGHLYIGQHDTVDLAEQYGTPCYVSDEERIRQNFLRYNSALREYYNDVQLLYAAKANGNLSVMRVLAKMGAGADVFSSGELHLALLAGMPPEKLLFNGSSKTTEDLELAVDKGVRVSLDSFDELRQLSEVAKRKGKEVEVSFRINPALEVPTHPKIATGLATSKFGIPAGQILDAYKAAMEADNVTPVGMHCHIGSQILDVAPFGKAAEVMVDLAGKITDLGVRLAFIDIGGGLGIPYNRETDKMPTPEEYAKAVMPVFLKGIEKLGIKAQLWVEPGRYLVGDSTILLTKVNSVKKAHKNFVNVDAGFNLLIRPAMYDAYHEVVVANRADEAPVETYTVTGPICETGDILAADRKLPVVADSDIMAVLDAGAYGYSMASQYNSRPRCMEVMVKGEKSAPMRRRESIIDIINTMQKLPWHEE</sequence>
<dbReference type="GeneID" id="9743153"/>
<feature type="binding site" evidence="5">
    <location>
        <position position="383"/>
    </location>
    <ligand>
        <name>pyridoxal 5'-phosphate</name>
        <dbReference type="ChEBI" id="CHEBI:597326"/>
    </ligand>
</feature>
<evidence type="ECO:0000313" key="10">
    <source>
        <dbReference type="EMBL" id="ADN35478.1"/>
    </source>
</evidence>
<dbReference type="Gene3D" id="2.40.37.10">
    <property type="entry name" value="Lyase, Ornithine Decarboxylase, Chain A, domain 1"/>
    <property type="match status" value="1"/>
</dbReference>
<dbReference type="GO" id="GO:0009089">
    <property type="term" value="P:lysine biosynthetic process via diaminopimelate"/>
    <property type="evidence" value="ECO:0007669"/>
    <property type="project" value="UniProtKB-UniRule"/>
</dbReference>
<dbReference type="HAMAP" id="MF_02120">
    <property type="entry name" value="LysA"/>
    <property type="match status" value="1"/>
</dbReference>
<comment type="cofactor">
    <cofactor evidence="1 5 7 8">
        <name>pyridoxal 5'-phosphate</name>
        <dbReference type="ChEBI" id="CHEBI:597326"/>
    </cofactor>
</comment>
<comment type="function">
    <text evidence="5">Specifically catalyzes the decarboxylation of meso-diaminopimelate (meso-DAP) to L-lysine.</text>
</comment>
<evidence type="ECO:0000256" key="1">
    <source>
        <dbReference type="ARBA" id="ARBA00001933"/>
    </source>
</evidence>
<keyword evidence="11" id="KW-1185">Reference proteome</keyword>
<name>E1RIG5_METP4</name>
<dbReference type="InterPro" id="IPR002986">
    <property type="entry name" value="DAP_deCOOHase_LysA"/>
</dbReference>
<organism evidence="10 11">
    <name type="scientific">Methanolacinia petrolearia (strain DSM 11571 / OCM 486 / SEBR 4847)</name>
    <name type="common">Methanoplanus petrolearius</name>
    <dbReference type="NCBI Taxonomy" id="679926"/>
    <lineage>
        <taxon>Archaea</taxon>
        <taxon>Methanobacteriati</taxon>
        <taxon>Methanobacteriota</taxon>
        <taxon>Stenosarchaea group</taxon>
        <taxon>Methanomicrobia</taxon>
        <taxon>Methanomicrobiales</taxon>
        <taxon>Methanomicrobiaceae</taxon>
        <taxon>Methanolacinia</taxon>
    </lineage>
</organism>
<comment type="subunit">
    <text evidence="5">Homodimer.</text>
</comment>
<dbReference type="KEGG" id="mpi:Mpet_0704"/>
<dbReference type="PANTHER" id="PTHR43727:SF2">
    <property type="entry name" value="GROUP IV DECARBOXYLASE"/>
    <property type="match status" value="1"/>
</dbReference>
<comment type="pathway">
    <text evidence="5 8">Amino-acid biosynthesis; L-lysine biosynthesis via DAP pathway; L-lysine from DL-2,6-diaminopimelate: step 1/1.</text>
</comment>
<proteinExistence type="inferred from homology"/>
<dbReference type="RefSeq" id="WP_013328656.1">
    <property type="nucleotide sequence ID" value="NC_014507.1"/>
</dbReference>
<dbReference type="InterPro" id="IPR022644">
    <property type="entry name" value="De-COase2_N"/>
</dbReference>
<dbReference type="Pfam" id="PF02784">
    <property type="entry name" value="Orn_Arg_deC_N"/>
    <property type="match status" value="1"/>
</dbReference>
<dbReference type="eggNOG" id="arCOG02268">
    <property type="taxonomic scope" value="Archaea"/>
</dbReference>
<evidence type="ECO:0000313" key="11">
    <source>
        <dbReference type="Proteomes" id="UP000006565"/>
    </source>
</evidence>
<keyword evidence="5 8" id="KW-0457">Lysine biosynthesis</keyword>
<dbReference type="HOGENOM" id="CLU_026444_0_2_2"/>
<dbReference type="PRINTS" id="PR01181">
    <property type="entry name" value="DAPDCRBXLASE"/>
</dbReference>
<dbReference type="PROSITE" id="PS00878">
    <property type="entry name" value="ODR_DC_2_1"/>
    <property type="match status" value="1"/>
</dbReference>
<evidence type="ECO:0000256" key="7">
    <source>
        <dbReference type="PIRSR" id="PIRSR600183-50"/>
    </source>
</evidence>
<dbReference type="PRINTS" id="PR01179">
    <property type="entry name" value="ODADCRBXLASE"/>
</dbReference>
<dbReference type="InterPro" id="IPR000183">
    <property type="entry name" value="Orn/DAP/Arg_de-COase"/>
</dbReference>
<accession>E1RIG5</accession>
<protein>
    <recommendedName>
        <fullName evidence="5 6">Diaminopimelate decarboxylase</fullName>
        <shortName evidence="5">DAP decarboxylase</shortName>
        <shortName evidence="5">DAPDC</shortName>
        <ecNumber evidence="5 6">4.1.1.20</ecNumber>
    </recommendedName>
</protein>
<feature type="binding site" evidence="5">
    <location>
        <position position="355"/>
    </location>
    <ligand>
        <name>substrate</name>
    </ligand>
</feature>
<evidence type="ECO:0000256" key="6">
    <source>
        <dbReference type="NCBIfam" id="TIGR01048"/>
    </source>
</evidence>
<dbReference type="OrthoDB" id="18565at2157"/>
<dbReference type="CDD" id="cd06828">
    <property type="entry name" value="PLPDE_III_DapDC"/>
    <property type="match status" value="1"/>
</dbReference>
<keyword evidence="2 5" id="KW-0210">Decarboxylase</keyword>
<dbReference type="Proteomes" id="UP000006565">
    <property type="component" value="Chromosome"/>
</dbReference>
<dbReference type="SUPFAM" id="SSF51419">
    <property type="entry name" value="PLP-binding barrel"/>
    <property type="match status" value="1"/>
</dbReference>
<dbReference type="EC" id="4.1.1.20" evidence="5 6"/>
<dbReference type="InterPro" id="IPR022653">
    <property type="entry name" value="De-COase2_pyr-phos_BS"/>
</dbReference>
<evidence type="ECO:0000256" key="4">
    <source>
        <dbReference type="ARBA" id="ARBA00023239"/>
    </source>
</evidence>
<dbReference type="NCBIfam" id="TIGR01048">
    <property type="entry name" value="lysA"/>
    <property type="match status" value="1"/>
</dbReference>
<comment type="catalytic activity">
    <reaction evidence="5 8">
        <text>meso-2,6-diaminopimelate + H(+) = L-lysine + CO2</text>
        <dbReference type="Rhea" id="RHEA:15101"/>
        <dbReference type="ChEBI" id="CHEBI:15378"/>
        <dbReference type="ChEBI" id="CHEBI:16526"/>
        <dbReference type="ChEBI" id="CHEBI:32551"/>
        <dbReference type="ChEBI" id="CHEBI:57791"/>
        <dbReference type="EC" id="4.1.1.20"/>
    </reaction>
</comment>
<evidence type="ECO:0000256" key="3">
    <source>
        <dbReference type="ARBA" id="ARBA00022898"/>
    </source>
</evidence>
<dbReference type="STRING" id="679926.Mpet_0704"/>
<evidence type="ECO:0000256" key="8">
    <source>
        <dbReference type="RuleBase" id="RU003738"/>
    </source>
</evidence>
<dbReference type="SUPFAM" id="SSF50621">
    <property type="entry name" value="Alanine racemase C-terminal domain-like"/>
    <property type="match status" value="1"/>
</dbReference>
<reference evidence="10 11" key="1">
    <citation type="journal article" date="2010" name="Stand. Genomic Sci.">
        <title>Complete genome sequence of Methanoplanus petrolearius type strain (SEBR 4847).</title>
        <authorList>
            <person name="Brambilla E."/>
            <person name="Djao O.D."/>
            <person name="Daligault H."/>
            <person name="Lapidus A."/>
            <person name="Lucas S."/>
            <person name="Hammon N."/>
            <person name="Nolan M."/>
            <person name="Tice H."/>
            <person name="Cheng J.F."/>
            <person name="Han C."/>
            <person name="Tapia R."/>
            <person name="Goodwin L."/>
            <person name="Pitluck S."/>
            <person name="Liolios K."/>
            <person name="Ivanova N."/>
            <person name="Mavromatis K."/>
            <person name="Mikhailova N."/>
            <person name="Pati A."/>
            <person name="Chen A."/>
            <person name="Palaniappan K."/>
            <person name="Land M."/>
            <person name="Hauser L."/>
            <person name="Chang Y.J."/>
            <person name="Jeffries C.D."/>
            <person name="Rohde M."/>
            <person name="Spring S."/>
            <person name="Sikorski J."/>
            <person name="Goker M."/>
            <person name="Woyke T."/>
            <person name="Bristow J."/>
            <person name="Eisen J.A."/>
            <person name="Markowitz V."/>
            <person name="Hugenholtz P."/>
            <person name="Kyrpides N.C."/>
            <person name="Klenk H.P."/>
        </authorList>
    </citation>
    <scope>NUCLEOTIDE SEQUENCE [LARGE SCALE GENOMIC DNA]</scope>
    <source>
        <strain evidence="11">DSM 11571 / OCM 486 / SEBR 4847</strain>
    </source>
</reference>
<dbReference type="GO" id="GO:0008836">
    <property type="term" value="F:diaminopimelate decarboxylase activity"/>
    <property type="evidence" value="ECO:0007669"/>
    <property type="project" value="UniProtKB-UniRule"/>
</dbReference>